<dbReference type="Gene3D" id="3.40.50.150">
    <property type="entry name" value="Vaccinia Virus protein VP39"/>
    <property type="match status" value="1"/>
</dbReference>
<evidence type="ECO:0000256" key="1">
    <source>
        <dbReference type="HAMAP-Rule" id="MF_03198"/>
    </source>
</evidence>
<proteinExistence type="inferred from homology"/>
<dbReference type="GO" id="GO:0005737">
    <property type="term" value="C:cytoplasm"/>
    <property type="evidence" value="ECO:0007669"/>
    <property type="project" value="UniProtKB-SubCell"/>
</dbReference>
<dbReference type="Pfam" id="PF10294">
    <property type="entry name" value="Methyltransf_16"/>
    <property type="match status" value="1"/>
</dbReference>
<keyword evidence="1 2" id="KW-0489">Methyltransferase</keyword>
<gene>
    <name evidence="1" type="primary">EFM6</name>
    <name evidence="2" type="ORF">F5891DRAFT_948222</name>
</gene>
<organism evidence="2 3">
    <name type="scientific">Suillus fuscotomentosus</name>
    <dbReference type="NCBI Taxonomy" id="1912939"/>
    <lineage>
        <taxon>Eukaryota</taxon>
        <taxon>Fungi</taxon>
        <taxon>Dikarya</taxon>
        <taxon>Basidiomycota</taxon>
        <taxon>Agaricomycotina</taxon>
        <taxon>Agaricomycetes</taxon>
        <taxon>Agaricomycetidae</taxon>
        <taxon>Boletales</taxon>
        <taxon>Suillineae</taxon>
        <taxon>Suillaceae</taxon>
        <taxon>Suillus</taxon>
    </lineage>
</organism>
<dbReference type="InterPro" id="IPR033684">
    <property type="entry name" value="EFM6"/>
</dbReference>
<keyword evidence="1" id="KW-0808">Transferase</keyword>
<protein>
    <recommendedName>
        <fullName evidence="1">Protein-lysine N-methyltransferase EFM6</fullName>
        <ecNumber evidence="1">2.1.1.-</ecNumber>
    </recommendedName>
    <alternativeName>
        <fullName evidence="1">Elongation factor methyltransferase 6</fullName>
    </alternativeName>
</protein>
<dbReference type="AlphaFoldDB" id="A0AAD4EBL0"/>
<accession>A0AAD4EBL0</accession>
<evidence type="ECO:0000313" key="2">
    <source>
        <dbReference type="EMBL" id="KAG1902972.1"/>
    </source>
</evidence>
<keyword evidence="3" id="KW-1185">Reference proteome</keyword>
<feature type="binding site" evidence="1">
    <location>
        <position position="198"/>
    </location>
    <ligand>
        <name>S-adenosyl-L-methionine</name>
        <dbReference type="ChEBI" id="CHEBI:59789"/>
    </ligand>
</feature>
<feature type="binding site" evidence="1">
    <location>
        <begin position="132"/>
        <end position="134"/>
    </location>
    <ligand>
        <name>S-adenosyl-L-methionine</name>
        <dbReference type="ChEBI" id="CHEBI:59789"/>
    </ligand>
</feature>
<feature type="binding site" evidence="1">
    <location>
        <position position="97"/>
    </location>
    <ligand>
        <name>S-adenosyl-L-methionine</name>
        <dbReference type="ChEBI" id="CHEBI:59789"/>
    </ligand>
</feature>
<feature type="binding site" evidence="1">
    <location>
        <position position="153"/>
    </location>
    <ligand>
        <name>S-adenosyl-L-methionine</name>
        <dbReference type="ChEBI" id="CHEBI:59789"/>
    </ligand>
</feature>
<dbReference type="PANTHER" id="PTHR14614">
    <property type="entry name" value="HEPATOCELLULAR CARCINOMA-ASSOCIATED ANTIGEN"/>
    <property type="match status" value="1"/>
</dbReference>
<comment type="function">
    <text evidence="1">S-adenosyl-L-methionine-dependent protein-lysine N-methyltransferase that methylates elongation factor 1-alpha.</text>
</comment>
<dbReference type="InterPro" id="IPR029063">
    <property type="entry name" value="SAM-dependent_MTases_sf"/>
</dbReference>
<dbReference type="GO" id="GO:0016279">
    <property type="term" value="F:protein-lysine N-methyltransferase activity"/>
    <property type="evidence" value="ECO:0007669"/>
    <property type="project" value="UniProtKB-UniRule"/>
</dbReference>
<evidence type="ECO:0000313" key="3">
    <source>
        <dbReference type="Proteomes" id="UP001195769"/>
    </source>
</evidence>
<feature type="binding site" evidence="1">
    <location>
        <position position="181"/>
    </location>
    <ligand>
        <name>S-adenosyl-L-methionine</name>
        <dbReference type="ChEBI" id="CHEBI:59789"/>
    </ligand>
</feature>
<dbReference type="Proteomes" id="UP001195769">
    <property type="component" value="Unassembled WGS sequence"/>
</dbReference>
<comment type="subcellular location">
    <subcellularLocation>
        <location evidence="1">Cytoplasm</location>
    </subcellularLocation>
</comment>
<comment type="caution">
    <text evidence="2">The sequence shown here is derived from an EMBL/GenBank/DDBJ whole genome shotgun (WGS) entry which is preliminary data.</text>
</comment>
<dbReference type="GO" id="GO:0032259">
    <property type="term" value="P:methylation"/>
    <property type="evidence" value="ECO:0007669"/>
    <property type="project" value="UniProtKB-KW"/>
</dbReference>
<dbReference type="EC" id="2.1.1.-" evidence="1"/>
<keyword evidence="1" id="KW-0949">S-adenosyl-L-methionine</keyword>
<dbReference type="PANTHER" id="PTHR14614:SF132">
    <property type="entry name" value="PROTEIN-LYSINE METHYLTRANSFERASE C42C1.13"/>
    <property type="match status" value="1"/>
</dbReference>
<dbReference type="InterPro" id="IPR019410">
    <property type="entry name" value="Methyltransf_16"/>
</dbReference>
<keyword evidence="1" id="KW-0963">Cytoplasm</keyword>
<comment type="similarity">
    <text evidence="1">Belongs to the class I-like SAM-binding methyltransferase superfamily. METTL21 family. EFM6 subfamily.</text>
</comment>
<dbReference type="SUPFAM" id="SSF53335">
    <property type="entry name" value="S-adenosyl-L-methionine-dependent methyltransferases"/>
    <property type="match status" value="1"/>
</dbReference>
<dbReference type="EMBL" id="JABBWK010000015">
    <property type="protein sequence ID" value="KAG1902972.1"/>
    <property type="molecule type" value="Genomic_DNA"/>
</dbReference>
<sequence length="275" mass="30176">MATTQPTSLLFESPPESATTRLNEIALDEALDISDPLRHLRTDASDFARDDEDTVVVPSQPRSILGETIRLTFPVDSPLVSISLKVDASHGCGGIAWPAGESETFDAMQVLSNYIAFRGVEYLQGKNIVEVGSGTGLVGLVAGALGGTVWITDQAPLLGIMQQNVSLNNLQSCVSVRELNWGETPPSDIPLPELILAADCVYFEPAFPLLVQTLSEMAVNGSTEILFCYKKRRKADKRFFTMLKKKFSWEEVGDDPNREIYNREAISLLTLTKRP</sequence>
<dbReference type="HAMAP" id="MF_03198">
    <property type="entry name" value="Methyltr_EFM6"/>
    <property type="match status" value="1"/>
</dbReference>
<reference evidence="2" key="1">
    <citation type="journal article" date="2020" name="New Phytol.">
        <title>Comparative genomics reveals dynamic genome evolution in host specialist ectomycorrhizal fungi.</title>
        <authorList>
            <person name="Lofgren L.A."/>
            <person name="Nguyen N.H."/>
            <person name="Vilgalys R."/>
            <person name="Ruytinx J."/>
            <person name="Liao H.L."/>
            <person name="Branco S."/>
            <person name="Kuo A."/>
            <person name="LaButti K."/>
            <person name="Lipzen A."/>
            <person name="Andreopoulos W."/>
            <person name="Pangilinan J."/>
            <person name="Riley R."/>
            <person name="Hundley H."/>
            <person name="Na H."/>
            <person name="Barry K."/>
            <person name="Grigoriev I.V."/>
            <person name="Stajich J.E."/>
            <person name="Kennedy P.G."/>
        </authorList>
    </citation>
    <scope>NUCLEOTIDE SEQUENCE</scope>
    <source>
        <strain evidence="2">FC203</strain>
    </source>
</reference>
<name>A0AAD4EBL0_9AGAM</name>